<evidence type="ECO:0000313" key="3">
    <source>
        <dbReference type="Proteomes" id="UP001221217"/>
    </source>
</evidence>
<dbReference type="Pfam" id="PF22746">
    <property type="entry name" value="SHOCT-like_DUF2089-C"/>
    <property type="match status" value="1"/>
</dbReference>
<dbReference type="EMBL" id="JAQQAL010000013">
    <property type="protein sequence ID" value="MDC7226524.1"/>
    <property type="molecule type" value="Genomic_DNA"/>
</dbReference>
<comment type="caution">
    <text evidence="2">The sequence shown here is derived from an EMBL/GenBank/DDBJ whole genome shotgun (WGS) entry which is preliminary data.</text>
</comment>
<dbReference type="InterPro" id="IPR053959">
    <property type="entry name" value="YvlB/LiaX_N"/>
</dbReference>
<proteinExistence type="predicted"/>
<protein>
    <recommendedName>
        <fullName evidence="1">YvlB/LiaX N-terminal domain-containing protein</fullName>
    </recommendedName>
</protein>
<evidence type="ECO:0000313" key="2">
    <source>
        <dbReference type="EMBL" id="MDC7226524.1"/>
    </source>
</evidence>
<gene>
    <name evidence="2" type="ORF">PQJ61_07145</name>
</gene>
<sequence>MADEKMRILNMLSEGKITPEEAEKLLAAIDTPMAPEKSSASFFDSMENKNLYVQVEPKEGKESEKVSIKVPFALLKAGLNIAGLIPQEAQDKINTSMNEKGINFNLNDMDPKNIQEIMAALEEFSVDIDTEESTVQVYCR</sequence>
<evidence type="ECO:0000259" key="1">
    <source>
        <dbReference type="Pfam" id="PF22746"/>
    </source>
</evidence>
<reference evidence="2 3" key="1">
    <citation type="submission" date="2022-12" db="EMBL/GenBank/DDBJ databases">
        <title>Metagenome assembled genome from gulf of manar.</title>
        <authorList>
            <person name="Kohli P."/>
            <person name="Pk S."/>
            <person name="Venkata Ramana C."/>
            <person name="Sasikala C."/>
        </authorList>
    </citation>
    <scope>NUCLEOTIDE SEQUENCE [LARGE SCALE GENOMIC DNA]</scope>
    <source>
        <strain evidence="2">JB008</strain>
    </source>
</reference>
<dbReference type="Proteomes" id="UP001221217">
    <property type="component" value="Unassembled WGS sequence"/>
</dbReference>
<feature type="domain" description="YvlB/LiaX N-terminal" evidence="1">
    <location>
        <begin position="3"/>
        <end position="31"/>
    </location>
</feature>
<organism evidence="2 3">
    <name type="scientific">Candidatus Thalassospirochaeta sargassi</name>
    <dbReference type="NCBI Taxonomy" id="3119039"/>
    <lineage>
        <taxon>Bacteria</taxon>
        <taxon>Pseudomonadati</taxon>
        <taxon>Spirochaetota</taxon>
        <taxon>Spirochaetia</taxon>
        <taxon>Spirochaetales</taxon>
        <taxon>Spirochaetaceae</taxon>
        <taxon>Candidatus Thalassospirochaeta</taxon>
    </lineage>
</organism>
<dbReference type="AlphaFoldDB" id="A0AAJ1IE69"/>
<accession>A0AAJ1IE69</accession>
<name>A0AAJ1IE69_9SPIO</name>